<dbReference type="Proteomes" id="UP000009872">
    <property type="component" value="Unassembled WGS sequence"/>
</dbReference>
<keyword evidence="1" id="KW-0812">Transmembrane</keyword>
<evidence type="ECO:0000256" key="1">
    <source>
        <dbReference type="SAM" id="Phobius"/>
    </source>
</evidence>
<reference evidence="2 3" key="1">
    <citation type="submission" date="2012-09" db="EMBL/GenBank/DDBJ databases">
        <title>The Genome Sequence of Bacteroides oleiciplenus YIT 12058.</title>
        <authorList>
            <consortium name="The Broad Institute Genome Sequencing Platform"/>
            <person name="Earl A."/>
            <person name="Ward D."/>
            <person name="Feldgarden M."/>
            <person name="Gevers D."/>
            <person name="Morotomi M."/>
            <person name="Walker B."/>
            <person name="Young S.K."/>
            <person name="Zeng Q."/>
            <person name="Gargeya S."/>
            <person name="Fitzgerald M."/>
            <person name="Haas B."/>
            <person name="Abouelleil A."/>
            <person name="Alvarado L."/>
            <person name="Arachchi H.M."/>
            <person name="Berlin A.M."/>
            <person name="Chapman S.B."/>
            <person name="Goldberg J."/>
            <person name="Griggs A."/>
            <person name="Gujja S."/>
            <person name="Hansen M."/>
            <person name="Howarth C."/>
            <person name="Imamovic A."/>
            <person name="Larimer J."/>
            <person name="McCowen C."/>
            <person name="Montmayeur A."/>
            <person name="Murphy C."/>
            <person name="Neiman D."/>
            <person name="Pearson M."/>
            <person name="Priest M."/>
            <person name="Roberts A."/>
            <person name="Saif S."/>
            <person name="Shea T."/>
            <person name="Sisk P."/>
            <person name="Sykes S."/>
            <person name="Wortman J."/>
            <person name="Nusbaum C."/>
            <person name="Birren B."/>
        </authorList>
    </citation>
    <scope>NUCLEOTIDE SEQUENCE [LARGE SCALE GENOMIC DNA]</scope>
    <source>
        <strain evidence="2 3">YIT 12058</strain>
    </source>
</reference>
<keyword evidence="1" id="KW-0472">Membrane</keyword>
<organism evidence="2 3">
    <name type="scientific">Bacteroides oleiciplenus YIT 12058</name>
    <dbReference type="NCBI Taxonomy" id="742727"/>
    <lineage>
        <taxon>Bacteria</taxon>
        <taxon>Pseudomonadati</taxon>
        <taxon>Bacteroidota</taxon>
        <taxon>Bacteroidia</taxon>
        <taxon>Bacteroidales</taxon>
        <taxon>Bacteroidaceae</taxon>
        <taxon>Bacteroides</taxon>
    </lineage>
</organism>
<dbReference type="HOGENOM" id="CLU_1591309_0_0_10"/>
<keyword evidence="1" id="KW-1133">Transmembrane helix</keyword>
<gene>
    <name evidence="2" type="ORF">HMPREF9447_01662</name>
</gene>
<feature type="transmembrane region" description="Helical" evidence="1">
    <location>
        <begin position="9"/>
        <end position="29"/>
    </location>
</feature>
<protein>
    <submittedName>
        <fullName evidence="2">Uncharacterized protein</fullName>
    </submittedName>
</protein>
<evidence type="ECO:0000313" key="2">
    <source>
        <dbReference type="EMBL" id="EKU91472.1"/>
    </source>
</evidence>
<dbReference type="STRING" id="742727.HMPREF9447_01662"/>
<dbReference type="PATRIC" id="fig|742727.4.peg.1686"/>
<accession>K9EKL2</accession>
<evidence type="ECO:0000313" key="3">
    <source>
        <dbReference type="Proteomes" id="UP000009872"/>
    </source>
</evidence>
<dbReference type="RefSeq" id="WP_009129225.1">
    <property type="nucleotide sequence ID" value="NZ_JH992940.1"/>
</dbReference>
<proteinExistence type="predicted"/>
<dbReference type="AlphaFoldDB" id="K9EKL2"/>
<sequence>MKWTLKKYIFLILGIAILAIIYFFPYPAFFMGTSLPKQPDLSTQEKLYFSQLKEKSQWEEINRMYSNEDSIGNIILNYPLNLSEKYSYYMELSTSNKAFFEAQSEKEARYYASHIRNSICKDTLNLKAIYIAFIYNNENEKLGSNTGYKYYEFPISKNNNLLIQKRK</sequence>
<comment type="caution">
    <text evidence="2">The sequence shown here is derived from an EMBL/GenBank/DDBJ whole genome shotgun (WGS) entry which is preliminary data.</text>
</comment>
<name>K9EKL2_9BACE</name>
<keyword evidence="3" id="KW-1185">Reference proteome</keyword>
<dbReference type="EMBL" id="ADLF01000008">
    <property type="protein sequence ID" value="EKU91472.1"/>
    <property type="molecule type" value="Genomic_DNA"/>
</dbReference>